<name>A0ABW4X149_9BACT</name>
<dbReference type="InterPro" id="IPR027417">
    <property type="entry name" value="P-loop_NTPase"/>
</dbReference>
<evidence type="ECO:0000313" key="2">
    <source>
        <dbReference type="Proteomes" id="UP001597369"/>
    </source>
</evidence>
<dbReference type="SUPFAM" id="SSF52540">
    <property type="entry name" value="P-loop containing nucleoside triphosphate hydrolases"/>
    <property type="match status" value="1"/>
</dbReference>
<comment type="caution">
    <text evidence="1">The sequence shown here is derived from an EMBL/GenBank/DDBJ whole genome shotgun (WGS) entry which is preliminary data.</text>
</comment>
<dbReference type="Gene3D" id="3.40.50.300">
    <property type="entry name" value="P-loop containing nucleotide triphosphate hydrolases"/>
    <property type="match status" value="1"/>
</dbReference>
<reference evidence="2" key="1">
    <citation type="journal article" date="2019" name="Int. J. Syst. Evol. Microbiol.">
        <title>The Global Catalogue of Microorganisms (GCM) 10K type strain sequencing project: providing services to taxonomists for standard genome sequencing and annotation.</title>
        <authorList>
            <consortium name="The Broad Institute Genomics Platform"/>
            <consortium name="The Broad Institute Genome Sequencing Center for Infectious Disease"/>
            <person name="Wu L."/>
            <person name="Ma J."/>
        </authorList>
    </citation>
    <scope>NUCLEOTIDE SEQUENCE [LARGE SCALE GENOMIC DNA]</scope>
    <source>
        <strain evidence="2">JCM 16545</strain>
    </source>
</reference>
<sequence length="214" mass="24549">MQSCSETGEPAAGPYDGWLPVLERQGKKLFGAHFRLYTEDQALQARLLAYFLQDRERARQYGVSLRKGLLLSGPVGCGKTSLMTLLRLLLSPGERYRTRSCRQVSFEFQREGFEVIRRYGEGYLPGGSPRPLTYFFDDLGTESRQKHYGNDCNVMGEILLSRYDLFVSTGLKTHLTTNLTSAEIEQFYGTRVRSRMREMFNLISFGKEARDKRV</sequence>
<gene>
    <name evidence="1" type="ORF">ACFSKU_15535</name>
</gene>
<protein>
    <submittedName>
        <fullName evidence="1">ATPase</fullName>
    </submittedName>
</protein>
<dbReference type="RefSeq" id="WP_229961694.1">
    <property type="nucleotide sequence ID" value="NZ_JAJJWI010000014.1"/>
</dbReference>
<accession>A0ABW4X149</accession>
<organism evidence="1 2">
    <name type="scientific">Pontibacter silvestris</name>
    <dbReference type="NCBI Taxonomy" id="2305183"/>
    <lineage>
        <taxon>Bacteria</taxon>
        <taxon>Pseudomonadati</taxon>
        <taxon>Bacteroidota</taxon>
        <taxon>Cytophagia</taxon>
        <taxon>Cytophagales</taxon>
        <taxon>Hymenobacteraceae</taxon>
        <taxon>Pontibacter</taxon>
    </lineage>
</organism>
<keyword evidence="2" id="KW-1185">Reference proteome</keyword>
<evidence type="ECO:0000313" key="1">
    <source>
        <dbReference type="EMBL" id="MFD2068302.1"/>
    </source>
</evidence>
<dbReference type="EMBL" id="JBHUHV010000052">
    <property type="protein sequence ID" value="MFD2068302.1"/>
    <property type="molecule type" value="Genomic_DNA"/>
</dbReference>
<dbReference type="Proteomes" id="UP001597369">
    <property type="component" value="Unassembled WGS sequence"/>
</dbReference>
<proteinExistence type="predicted"/>